<dbReference type="Proteomes" id="UP000265703">
    <property type="component" value="Unassembled WGS sequence"/>
</dbReference>
<keyword evidence="2" id="KW-1185">Reference proteome</keyword>
<evidence type="ECO:0000313" key="1">
    <source>
        <dbReference type="EMBL" id="RIA96920.1"/>
    </source>
</evidence>
<comment type="caution">
    <text evidence="1">The sequence shown here is derived from an EMBL/GenBank/DDBJ whole genome shotgun (WGS) entry which is preliminary data.</text>
</comment>
<dbReference type="EMBL" id="QKYT01000037">
    <property type="protein sequence ID" value="RIA96920.1"/>
    <property type="molecule type" value="Genomic_DNA"/>
</dbReference>
<sequence length="298" mass="35177">MKLNDHEKKEKSTRLSMISHFLTIFSCMKNETVAQEIRQHPILLPALRQWTFNKENINISETVENDTTIYNEVKSSIIGLLSLTSSIDSNNQQQLFPTIYELETLLNEFKSEPSLLAGHLCSIISSGSLSMKREFKQKMRLIYINIWNMLRNFIVSEIDNHFTWLMLSPVTNAFEIMIEQCDANLGNYLVENRWNCYMLKTIIQYVLFHCQKAGEEIHICKNCSRIILQERLHGLVRMTEYFVTINVSWIKLIFTENIVEFFISLIKNIIEKQKIDFILLETLLRILYQYVQYLKNQV</sequence>
<proteinExistence type="predicted"/>
<dbReference type="PROSITE" id="PS51257">
    <property type="entry name" value="PROKAR_LIPOPROTEIN"/>
    <property type="match status" value="1"/>
</dbReference>
<protein>
    <submittedName>
        <fullName evidence="1">Uncharacterized protein</fullName>
    </submittedName>
</protein>
<accession>A0A397TF83</accession>
<name>A0A397TF83_9GLOM</name>
<dbReference type="OrthoDB" id="2437084at2759"/>
<evidence type="ECO:0000313" key="2">
    <source>
        <dbReference type="Proteomes" id="UP000265703"/>
    </source>
</evidence>
<reference evidence="1 2" key="1">
    <citation type="submission" date="2018-06" db="EMBL/GenBank/DDBJ databases">
        <title>Comparative genomics reveals the genomic features of Rhizophagus irregularis, R. cerebriforme, R. diaphanum and Gigaspora rosea, and their symbiotic lifestyle signature.</title>
        <authorList>
            <person name="Morin E."/>
            <person name="San Clemente H."/>
            <person name="Chen E.C.H."/>
            <person name="De La Providencia I."/>
            <person name="Hainaut M."/>
            <person name="Kuo A."/>
            <person name="Kohler A."/>
            <person name="Murat C."/>
            <person name="Tang N."/>
            <person name="Roy S."/>
            <person name="Loubradou J."/>
            <person name="Henrissat B."/>
            <person name="Grigoriev I.V."/>
            <person name="Corradi N."/>
            <person name="Roux C."/>
            <person name="Martin F.M."/>
        </authorList>
    </citation>
    <scope>NUCLEOTIDE SEQUENCE [LARGE SCALE GENOMIC DNA]</scope>
    <source>
        <strain evidence="1 2">DAOM 227022</strain>
    </source>
</reference>
<gene>
    <name evidence="1" type="ORF">C1645_753786</name>
</gene>
<organism evidence="1 2">
    <name type="scientific">Glomus cerebriforme</name>
    <dbReference type="NCBI Taxonomy" id="658196"/>
    <lineage>
        <taxon>Eukaryota</taxon>
        <taxon>Fungi</taxon>
        <taxon>Fungi incertae sedis</taxon>
        <taxon>Mucoromycota</taxon>
        <taxon>Glomeromycotina</taxon>
        <taxon>Glomeromycetes</taxon>
        <taxon>Glomerales</taxon>
        <taxon>Glomeraceae</taxon>
        <taxon>Glomus</taxon>
    </lineage>
</organism>
<dbReference type="AlphaFoldDB" id="A0A397TF83"/>